<dbReference type="GO" id="GO:0003677">
    <property type="term" value="F:DNA binding"/>
    <property type="evidence" value="ECO:0007669"/>
    <property type="project" value="UniProtKB-KW"/>
</dbReference>
<dbReference type="Gene3D" id="1.20.1060.10">
    <property type="entry name" value="Taq DNA Polymerase, Chain T, domain 4"/>
    <property type="match status" value="1"/>
</dbReference>
<evidence type="ECO:0000256" key="8">
    <source>
        <dbReference type="ARBA" id="ARBA00049244"/>
    </source>
</evidence>
<dbReference type="InterPro" id="IPR036397">
    <property type="entry name" value="RNaseH_sf"/>
</dbReference>
<keyword evidence="4" id="KW-0548">Nucleotidyltransferase</keyword>
<evidence type="ECO:0000259" key="9">
    <source>
        <dbReference type="SMART" id="SM00482"/>
    </source>
</evidence>
<dbReference type="PANTHER" id="PTHR10133:SF27">
    <property type="entry name" value="DNA POLYMERASE NU"/>
    <property type="match status" value="1"/>
</dbReference>
<dbReference type="SMART" id="SM00482">
    <property type="entry name" value="POLAc"/>
    <property type="match status" value="1"/>
</dbReference>
<protein>
    <recommendedName>
        <fullName evidence="2">DNA-directed DNA polymerase</fullName>
        <ecNumber evidence="2">2.7.7.7</ecNumber>
    </recommendedName>
</protein>
<dbReference type="InterPro" id="IPR012337">
    <property type="entry name" value="RNaseH-like_sf"/>
</dbReference>
<dbReference type="EMBL" id="KU595559">
    <property type="protein sequence ID" value="AQM32725.1"/>
    <property type="molecule type" value="Genomic_DNA"/>
</dbReference>
<dbReference type="InterPro" id="IPR001098">
    <property type="entry name" value="DNA-dir_DNA_pol_A_palm_dom"/>
</dbReference>
<dbReference type="InterPro" id="IPR043502">
    <property type="entry name" value="DNA/RNA_pol_sf"/>
</dbReference>
<keyword evidence="6" id="KW-0239">DNA-directed DNA polymerase</keyword>
<dbReference type="GO" id="GO:0003887">
    <property type="term" value="F:DNA-directed DNA polymerase activity"/>
    <property type="evidence" value="ECO:0007669"/>
    <property type="project" value="UniProtKB-KW"/>
</dbReference>
<sequence>MKRIALDIETDGIDAKVVHCVCGQDVDTGERFEWHENNNGFGSLPRLLSTYDVIVMHNGVSFDAPVLNKLLDAKIPLSKIRDTLILSQIVDPSLENGHSLKAWGQRLGEYKMDYSDFSEFNMEMLEYCRQDVEVTIKLYKHLLPKLQKFSARSIKLEHDIRAIIDRQEKNGFSLDIPKASILVAKLAEEAADIEQEMQEIFPPIVHERYSEKTGKRLQDKVEVFNPGSRQQIAFRLMEKGWKPEKHTPTGHPIVDEGTLKNVDIPEAQKIARYLLLQKRVSQVKSWLDVVQEDGKVHGRVMTLKAISGRMAHHGPNMAQIPAVYSPYGKECREVWKTSSPTYKLLGCDASGLELRCLAHYMNDPEFTKEVVEGDIHTANQKNAGLETRDQAKTFIYALIYGAGPAKIGSIVGGGAREGQAVMNKFMSNMPALKRLRNAVDKAAQEGFIRGLDGRLLVVRQQHAAVNLLLQGAGAIICKAWLRKIILLAEREKIDYKLVASIHDEYQFEVNTKHMEQLGSITKHAMKLVEQELKVNCPLDSEFKIGNNWAETH</sequence>
<keyword evidence="7" id="KW-0238">DNA-binding</keyword>
<accession>A0A240F7F0</accession>
<keyword evidence="5" id="KW-0235">DNA replication</keyword>
<dbReference type="InterPro" id="IPR002298">
    <property type="entry name" value="DNA_polymerase_A"/>
</dbReference>
<dbReference type="Gene3D" id="3.30.420.10">
    <property type="entry name" value="Ribonuclease H-like superfamily/Ribonuclease H"/>
    <property type="match status" value="1"/>
</dbReference>
<dbReference type="InterPro" id="IPR002562">
    <property type="entry name" value="3'-5'_exonuclease_dom"/>
</dbReference>
<dbReference type="GO" id="GO:0008408">
    <property type="term" value="F:3'-5' exonuclease activity"/>
    <property type="evidence" value="ECO:0007669"/>
    <property type="project" value="InterPro"/>
</dbReference>
<dbReference type="Pfam" id="PF00476">
    <property type="entry name" value="DNA_pol_A"/>
    <property type="match status" value="1"/>
</dbReference>
<gene>
    <name evidence="10" type="primary">POLA</name>
</gene>
<dbReference type="SUPFAM" id="SSF53098">
    <property type="entry name" value="Ribonuclease H-like"/>
    <property type="match status" value="1"/>
</dbReference>
<evidence type="ECO:0000256" key="7">
    <source>
        <dbReference type="ARBA" id="ARBA00023125"/>
    </source>
</evidence>
<evidence type="ECO:0000256" key="4">
    <source>
        <dbReference type="ARBA" id="ARBA00022695"/>
    </source>
</evidence>
<organism evidence="10">
    <name type="scientific">uncultured virus</name>
    <dbReference type="NCBI Taxonomy" id="340016"/>
    <lineage>
        <taxon>Viruses</taxon>
        <taxon>environmental samples</taxon>
    </lineage>
</organism>
<dbReference type="InterPro" id="IPR019760">
    <property type="entry name" value="DNA-dir_DNA_pol_A_CS"/>
</dbReference>
<evidence type="ECO:0000256" key="6">
    <source>
        <dbReference type="ARBA" id="ARBA00022932"/>
    </source>
</evidence>
<evidence type="ECO:0000256" key="1">
    <source>
        <dbReference type="ARBA" id="ARBA00007705"/>
    </source>
</evidence>
<reference evidence="10" key="1">
    <citation type="journal article" date="2017" name="ISME J.">
        <title>Novel chaperonins are prevalent in the virioplankton and demonstrate links to viral biology and ecology.</title>
        <authorList>
            <person name="Marine R.L."/>
            <person name="Nasko D.J."/>
            <person name="Wray J."/>
            <person name="Polson S.W."/>
            <person name="Wommack K.E."/>
        </authorList>
    </citation>
    <scope>NUCLEOTIDE SEQUENCE</scope>
</reference>
<dbReference type="PRINTS" id="PR00868">
    <property type="entry name" value="DNAPOLI"/>
</dbReference>
<proteinExistence type="inferred from homology"/>
<comment type="catalytic activity">
    <reaction evidence="8">
        <text>DNA(n) + a 2'-deoxyribonucleoside 5'-triphosphate = DNA(n+1) + diphosphate</text>
        <dbReference type="Rhea" id="RHEA:22508"/>
        <dbReference type="Rhea" id="RHEA-COMP:17339"/>
        <dbReference type="Rhea" id="RHEA-COMP:17340"/>
        <dbReference type="ChEBI" id="CHEBI:33019"/>
        <dbReference type="ChEBI" id="CHEBI:61560"/>
        <dbReference type="ChEBI" id="CHEBI:173112"/>
        <dbReference type="EC" id="2.7.7.7"/>
    </reaction>
</comment>
<name>A0A240F7F0_9VIRU</name>
<dbReference type="Gene3D" id="3.30.70.370">
    <property type="match status" value="1"/>
</dbReference>
<keyword evidence="3" id="KW-0808">Transferase</keyword>
<evidence type="ECO:0000313" key="10">
    <source>
        <dbReference type="EMBL" id="AQM32725.1"/>
    </source>
</evidence>
<dbReference type="PANTHER" id="PTHR10133">
    <property type="entry name" value="DNA POLYMERASE I"/>
    <property type="match status" value="1"/>
</dbReference>
<feature type="domain" description="DNA-directed DNA polymerase family A palm" evidence="9">
    <location>
        <begin position="328"/>
        <end position="513"/>
    </location>
</feature>
<evidence type="ECO:0000256" key="5">
    <source>
        <dbReference type="ARBA" id="ARBA00022705"/>
    </source>
</evidence>
<evidence type="ECO:0000256" key="3">
    <source>
        <dbReference type="ARBA" id="ARBA00022679"/>
    </source>
</evidence>
<dbReference type="EC" id="2.7.7.7" evidence="2"/>
<dbReference type="SUPFAM" id="SSF56672">
    <property type="entry name" value="DNA/RNA polymerases"/>
    <property type="match status" value="1"/>
</dbReference>
<evidence type="ECO:0000256" key="2">
    <source>
        <dbReference type="ARBA" id="ARBA00012417"/>
    </source>
</evidence>
<dbReference type="GO" id="GO:0006261">
    <property type="term" value="P:DNA-templated DNA replication"/>
    <property type="evidence" value="ECO:0007669"/>
    <property type="project" value="InterPro"/>
</dbReference>
<dbReference type="Pfam" id="PF01612">
    <property type="entry name" value="DNA_pol_A_exo1"/>
    <property type="match status" value="1"/>
</dbReference>
<comment type="similarity">
    <text evidence="1">Belongs to the DNA polymerase type-A family.</text>
</comment>
<dbReference type="GO" id="GO:0006302">
    <property type="term" value="P:double-strand break repair"/>
    <property type="evidence" value="ECO:0007669"/>
    <property type="project" value="TreeGrafter"/>
</dbReference>
<dbReference type="Gene3D" id="1.10.150.20">
    <property type="entry name" value="5' to 3' exonuclease, C-terminal subdomain"/>
    <property type="match status" value="1"/>
</dbReference>
<dbReference type="PROSITE" id="PS00447">
    <property type="entry name" value="DNA_POLYMERASE_A"/>
    <property type="match status" value="1"/>
</dbReference>